<dbReference type="Proteomes" id="UP001501295">
    <property type="component" value="Unassembled WGS sequence"/>
</dbReference>
<dbReference type="EMBL" id="BAABLM010000002">
    <property type="protein sequence ID" value="GAA4670958.1"/>
    <property type="molecule type" value="Genomic_DNA"/>
</dbReference>
<dbReference type="InterPro" id="IPR019207">
    <property type="entry name" value="DUF2092"/>
</dbReference>
<protein>
    <submittedName>
        <fullName evidence="1">Sigma-E factor regulatory protein RseB domain-containing protein</fullName>
    </submittedName>
</protein>
<dbReference type="InterPro" id="IPR052944">
    <property type="entry name" value="Sporulation_related"/>
</dbReference>
<comment type="caution">
    <text evidence="1">The sequence shown here is derived from an EMBL/GenBank/DDBJ whole genome shotgun (WGS) entry which is preliminary data.</text>
</comment>
<dbReference type="PANTHER" id="PTHR37507">
    <property type="entry name" value="SPORULATION PROTEIN YDCC"/>
    <property type="match status" value="1"/>
</dbReference>
<dbReference type="InterPro" id="IPR029046">
    <property type="entry name" value="LolA/LolB/LppX"/>
</dbReference>
<organism evidence="1 2">
    <name type="scientific">Frondihabitans cladoniiphilus</name>
    <dbReference type="NCBI Taxonomy" id="715785"/>
    <lineage>
        <taxon>Bacteria</taxon>
        <taxon>Bacillati</taxon>
        <taxon>Actinomycetota</taxon>
        <taxon>Actinomycetes</taxon>
        <taxon>Micrococcales</taxon>
        <taxon>Microbacteriaceae</taxon>
        <taxon>Frondihabitans</taxon>
    </lineage>
</organism>
<evidence type="ECO:0000313" key="1">
    <source>
        <dbReference type="EMBL" id="GAA4670958.1"/>
    </source>
</evidence>
<dbReference type="PANTHER" id="PTHR37507:SF2">
    <property type="entry name" value="SPORULATION PROTEIN YDCC"/>
    <property type="match status" value="1"/>
</dbReference>
<gene>
    <name evidence="1" type="ORF">GCM10025780_13150</name>
</gene>
<dbReference type="Pfam" id="PF09865">
    <property type="entry name" value="DUF2092"/>
    <property type="match status" value="1"/>
</dbReference>
<keyword evidence="2" id="KW-1185">Reference proteome</keyword>
<dbReference type="SUPFAM" id="SSF89392">
    <property type="entry name" value="Prokaryotic lipoproteins and lipoprotein localization factors"/>
    <property type="match status" value="1"/>
</dbReference>
<name>A0ABP8VUR3_9MICO</name>
<dbReference type="Gene3D" id="2.50.20.10">
    <property type="entry name" value="Lipoprotein localisation LolA/LolB/LppX"/>
    <property type="match status" value="1"/>
</dbReference>
<sequence length="404" mass="40822">MKKSTLRWIPAVAVPVVVIAGAVTVPAMANAAVSLPTKTADQIAALALKSPGASFTGTVQTTANLGFPDISSSALGGAGASGSDNSSISDALTQLTGTHKAKVYVDGTTASRIQTLDTLAERDLIVNGSSVWAYDSQKNTATHVTLPSAASIKAREQARAQAETQAPEASATPKTPQQLAQAFLAKIGPTTTVTTSDNVKVAGRKAYEIVLTPKDSTTLVGHVTLAVDASTGVPLKVTITAKKQTKAAYTAEFTSISFGAPKASVFTFTAPKGAKVTTLKTPTTADTSGQFKHPGALSQDGALNNATEQQTARANKAKAAYAALAPTVTGTGWSTIAGITLPAKATAGLTGSGKQSALLDQVLTKVDGGRVLQTALVSVYLTDSGKAYIGAVPASALEAAAAGK</sequence>
<accession>A0ABP8VUR3</accession>
<reference evidence="2" key="1">
    <citation type="journal article" date="2019" name="Int. J. Syst. Evol. Microbiol.">
        <title>The Global Catalogue of Microorganisms (GCM) 10K type strain sequencing project: providing services to taxonomists for standard genome sequencing and annotation.</title>
        <authorList>
            <consortium name="The Broad Institute Genomics Platform"/>
            <consortium name="The Broad Institute Genome Sequencing Center for Infectious Disease"/>
            <person name="Wu L."/>
            <person name="Ma J."/>
        </authorList>
    </citation>
    <scope>NUCLEOTIDE SEQUENCE [LARGE SCALE GENOMIC DNA]</scope>
    <source>
        <strain evidence="2">JCM 18956</strain>
    </source>
</reference>
<evidence type="ECO:0000313" key="2">
    <source>
        <dbReference type="Proteomes" id="UP001501295"/>
    </source>
</evidence>
<dbReference type="RefSeq" id="WP_345374576.1">
    <property type="nucleotide sequence ID" value="NZ_BAABLM010000002.1"/>
</dbReference>
<proteinExistence type="predicted"/>